<organism evidence="1 2">
    <name type="scientific">Rosa chinensis</name>
    <name type="common">China rose</name>
    <dbReference type="NCBI Taxonomy" id="74649"/>
    <lineage>
        <taxon>Eukaryota</taxon>
        <taxon>Viridiplantae</taxon>
        <taxon>Streptophyta</taxon>
        <taxon>Embryophyta</taxon>
        <taxon>Tracheophyta</taxon>
        <taxon>Spermatophyta</taxon>
        <taxon>Magnoliopsida</taxon>
        <taxon>eudicotyledons</taxon>
        <taxon>Gunneridae</taxon>
        <taxon>Pentapetalae</taxon>
        <taxon>rosids</taxon>
        <taxon>fabids</taxon>
        <taxon>Rosales</taxon>
        <taxon>Rosaceae</taxon>
        <taxon>Rosoideae</taxon>
        <taxon>Rosoideae incertae sedis</taxon>
        <taxon>Rosa</taxon>
    </lineage>
</organism>
<accession>A0A2P6QAU9</accession>
<reference evidence="1 2" key="1">
    <citation type="journal article" date="2018" name="Nat. Genet.">
        <title>The Rosa genome provides new insights in the design of modern roses.</title>
        <authorList>
            <person name="Bendahmane M."/>
        </authorList>
    </citation>
    <scope>NUCLEOTIDE SEQUENCE [LARGE SCALE GENOMIC DNA]</scope>
    <source>
        <strain evidence="2">cv. Old Blush</strain>
    </source>
</reference>
<dbReference type="EMBL" id="PDCK01000043">
    <property type="protein sequence ID" value="PRQ31297.1"/>
    <property type="molecule type" value="Genomic_DNA"/>
</dbReference>
<evidence type="ECO:0000313" key="2">
    <source>
        <dbReference type="Proteomes" id="UP000238479"/>
    </source>
</evidence>
<name>A0A2P6QAU9_ROSCH</name>
<dbReference type="Proteomes" id="UP000238479">
    <property type="component" value="Chromosome 5"/>
</dbReference>
<keyword evidence="2" id="KW-1185">Reference proteome</keyword>
<comment type="caution">
    <text evidence="1">The sequence shown here is derived from an EMBL/GenBank/DDBJ whole genome shotgun (WGS) entry which is preliminary data.</text>
</comment>
<sequence>MNPLNWLAHPSLITCTNSKSILVRLTFGSDSASRTLVPRSLSSTTRSTIRARGTGQWAVRMGARVVGRPRGR</sequence>
<gene>
    <name evidence="1" type="ORF">RchiOBHm_Chr5g0033931</name>
</gene>
<dbReference type="AlphaFoldDB" id="A0A2P6QAU9"/>
<evidence type="ECO:0000313" key="1">
    <source>
        <dbReference type="EMBL" id="PRQ31297.1"/>
    </source>
</evidence>
<protein>
    <submittedName>
        <fullName evidence="1">Uncharacterized protein</fullName>
    </submittedName>
</protein>
<dbReference type="Gramene" id="PRQ31297">
    <property type="protein sequence ID" value="PRQ31297"/>
    <property type="gene ID" value="RchiOBHm_Chr5g0033931"/>
</dbReference>
<proteinExistence type="predicted"/>